<dbReference type="Pfam" id="PF04250">
    <property type="entry name" value="DUF429"/>
    <property type="match status" value="1"/>
</dbReference>
<accession>A0A7V5NZP8</accession>
<comment type="caution">
    <text evidence="1">The sequence shown here is derived from an EMBL/GenBank/DDBJ whole genome shotgun (WGS) entry which is preliminary data.</text>
</comment>
<dbReference type="Proteomes" id="UP000886101">
    <property type="component" value="Unassembled WGS sequence"/>
</dbReference>
<reference evidence="1" key="1">
    <citation type="journal article" date="2020" name="mSystems">
        <title>Genome- and Community-Level Interaction Insights into Carbon Utilization and Element Cycling Functions of Hydrothermarchaeota in Hydrothermal Sediment.</title>
        <authorList>
            <person name="Zhou Z."/>
            <person name="Liu Y."/>
            <person name="Xu W."/>
            <person name="Pan J."/>
            <person name="Luo Z.H."/>
            <person name="Li M."/>
        </authorList>
    </citation>
    <scope>NUCLEOTIDE SEQUENCE [LARGE SCALE GENOMIC DNA]</scope>
    <source>
        <strain evidence="1">HyVt-533</strain>
    </source>
</reference>
<dbReference type="EMBL" id="DROK01000114">
    <property type="protein sequence ID" value="HHI96964.1"/>
    <property type="molecule type" value="Genomic_DNA"/>
</dbReference>
<evidence type="ECO:0000313" key="1">
    <source>
        <dbReference type="EMBL" id="HHI96964.1"/>
    </source>
</evidence>
<dbReference type="AlphaFoldDB" id="A0A7V5NZP8"/>
<gene>
    <name evidence="1" type="ORF">ENJ96_03855</name>
</gene>
<proteinExistence type="predicted"/>
<dbReference type="InterPro" id="IPR007362">
    <property type="entry name" value="DUF429"/>
</dbReference>
<protein>
    <submittedName>
        <fullName evidence="1">DUF429 domain-containing protein</fullName>
    </submittedName>
</protein>
<sequence>MSEVFLLGVDGCRKGWLGVLGRFEPEKGRFSGEEVRVVPRLAELLALSAKVIAIDMPLGLPEEFTPKGRLCDQLARRLLGPRAATIFTPPPRQAFLFQGYRKLYQAGVKLSRQSFNLLGKIKELHSLLESSEKLPVYETHPELVFWSLNRAPLPSKHRPEGLKKRLELLLKTGLFKDLPSRLDQVPATLKVDLLDAYACLLAAKRIFSGEAQVLPPRPPRDRRGFPMAIWF</sequence>
<name>A0A7V5NZP8_9BACT</name>
<organism evidence="1">
    <name type="scientific">Thermodesulfatator atlanticus</name>
    <dbReference type="NCBI Taxonomy" id="501497"/>
    <lineage>
        <taxon>Bacteria</taxon>
        <taxon>Pseudomonadati</taxon>
        <taxon>Thermodesulfobacteriota</taxon>
        <taxon>Thermodesulfobacteria</taxon>
        <taxon>Thermodesulfobacteriales</taxon>
        <taxon>Thermodesulfatatoraceae</taxon>
        <taxon>Thermodesulfatator</taxon>
    </lineage>
</organism>